<gene>
    <name evidence="1" type="ORF">GCM10007183_09260</name>
    <name evidence="2" type="ORF">SAMEA4412661_01854</name>
</gene>
<dbReference type="SUPFAM" id="SSF49785">
    <property type="entry name" value="Galactose-binding domain-like"/>
    <property type="match status" value="1"/>
</dbReference>
<organism evidence="2 3">
    <name type="scientific">Staphylococcus muscae</name>
    <dbReference type="NCBI Taxonomy" id="1294"/>
    <lineage>
        <taxon>Bacteria</taxon>
        <taxon>Bacillati</taxon>
        <taxon>Bacillota</taxon>
        <taxon>Bacilli</taxon>
        <taxon>Bacillales</taxon>
        <taxon>Staphylococcaceae</taxon>
        <taxon>Staphylococcus</taxon>
    </lineage>
</organism>
<dbReference type="AlphaFoldDB" id="A0A240C8E1"/>
<reference evidence="1" key="4">
    <citation type="submission" date="2024-05" db="EMBL/GenBank/DDBJ databases">
        <authorList>
            <person name="Sun Q."/>
            <person name="Sedlacek I."/>
        </authorList>
    </citation>
    <scope>NUCLEOTIDE SEQUENCE</scope>
    <source>
        <strain evidence="1">CCM 4175</strain>
    </source>
</reference>
<protein>
    <submittedName>
        <fullName evidence="2">Glycosyl hydrolase family 2, sugar binding domain</fullName>
    </submittedName>
</protein>
<proteinExistence type="predicted"/>
<evidence type="ECO:0000313" key="1">
    <source>
        <dbReference type="EMBL" id="GGA87258.1"/>
    </source>
</evidence>
<dbReference type="KEGG" id="smus:C7J88_05915"/>
<evidence type="ECO:0000313" key="2">
    <source>
        <dbReference type="EMBL" id="SNW04099.1"/>
    </source>
</evidence>
<dbReference type="InterPro" id="IPR008979">
    <property type="entry name" value="Galactose-bd-like_sf"/>
</dbReference>
<reference evidence="1" key="1">
    <citation type="journal article" date="2014" name="Int. J. Syst. Evol. Microbiol.">
        <title>Complete genome of a new Firmicutes species belonging to the dominant human colonic microbiota ('Ruminococcus bicirculans') reveals two chromosomes and a selective capacity to utilize plant glucans.</title>
        <authorList>
            <consortium name="NISC Comparative Sequencing Program"/>
            <person name="Wegmann U."/>
            <person name="Louis P."/>
            <person name="Goesmann A."/>
            <person name="Henrissat B."/>
            <person name="Duncan S.H."/>
            <person name="Flint H.J."/>
        </authorList>
    </citation>
    <scope>NUCLEOTIDE SEQUENCE</scope>
    <source>
        <strain evidence="1">CCM 4175</strain>
    </source>
</reference>
<name>A0A240C8E1_9STAP</name>
<reference evidence="4" key="3">
    <citation type="journal article" date="2019" name="Int. J. Syst. Evol. Microbiol.">
        <title>The Global Catalogue of Microorganisms (GCM) 10K type strain sequencing project: providing services to taxonomists for standard genome sequencing and annotation.</title>
        <authorList>
            <consortium name="The Broad Institute Genomics Platform"/>
            <consortium name="The Broad Institute Genome Sequencing Center for Infectious Disease"/>
            <person name="Wu L."/>
            <person name="Ma J."/>
        </authorList>
    </citation>
    <scope>NUCLEOTIDE SEQUENCE [LARGE SCALE GENOMIC DNA]</scope>
    <source>
        <strain evidence="4">CCM 4175</strain>
    </source>
</reference>
<accession>A0A240C8E1</accession>
<dbReference type="RefSeq" id="WP_095117709.1">
    <property type="nucleotide sequence ID" value="NZ_BMCB01000004.1"/>
</dbReference>
<dbReference type="Gene3D" id="2.60.120.260">
    <property type="entry name" value="Galactose-binding domain-like"/>
    <property type="match status" value="1"/>
</dbReference>
<evidence type="ECO:0000313" key="3">
    <source>
        <dbReference type="Proteomes" id="UP000243706"/>
    </source>
</evidence>
<dbReference type="EMBL" id="BMCB01000004">
    <property type="protein sequence ID" value="GGA87258.1"/>
    <property type="molecule type" value="Genomic_DNA"/>
</dbReference>
<dbReference type="GO" id="GO:0016787">
    <property type="term" value="F:hydrolase activity"/>
    <property type="evidence" value="ECO:0007669"/>
    <property type="project" value="UniProtKB-KW"/>
</dbReference>
<keyword evidence="4" id="KW-1185">Reference proteome</keyword>
<dbReference type="OrthoDB" id="2412489at2"/>
<dbReference type="Proteomes" id="UP000243706">
    <property type="component" value="Chromosome 1"/>
</dbReference>
<dbReference type="Proteomes" id="UP000652995">
    <property type="component" value="Unassembled WGS sequence"/>
</dbReference>
<keyword evidence="2" id="KW-0378">Hydrolase</keyword>
<sequence length="237" mass="28246">MVERHFKMLKKIKDYSWMERYHLPYSSHQEYYRHPAIHQIHAITVLCGEWELNNNHVEKSISYTRDFQIKDYDHSKDYFLDTHLLSQEIRLCLNGKTIVNTRESKDMYNITHAIHCGLNTMTVYVKPHFMLEQLEQLWVIERTNDRIVNFDVAVQNMCEDKCLHIKLQITNIEGAPIPTYTLVDSQGKSLLSGDIHLDRVNDIILTYDDIERLQEERYQLFIDTEDETLVQTIEILE</sequence>
<reference evidence="2 3" key="2">
    <citation type="submission" date="2017-06" db="EMBL/GenBank/DDBJ databases">
        <authorList>
            <consortium name="Pathogen Informatics"/>
        </authorList>
    </citation>
    <scope>NUCLEOTIDE SEQUENCE [LARGE SCALE GENOMIC DNA]</scope>
    <source>
        <strain evidence="2 3">NCTC13833</strain>
    </source>
</reference>
<dbReference type="EMBL" id="LT906464">
    <property type="protein sequence ID" value="SNW04099.1"/>
    <property type="molecule type" value="Genomic_DNA"/>
</dbReference>
<evidence type="ECO:0000313" key="4">
    <source>
        <dbReference type="Proteomes" id="UP000652995"/>
    </source>
</evidence>